<dbReference type="Proteomes" id="UP000662873">
    <property type="component" value="Chromosome"/>
</dbReference>
<proteinExistence type="predicted"/>
<evidence type="ECO:0000259" key="11">
    <source>
        <dbReference type="PROSITE" id="PS51177"/>
    </source>
</evidence>
<dbReference type="EC" id="2.5.1.9" evidence="4 9"/>
<protein>
    <recommendedName>
        <fullName evidence="5 9">Riboflavin synthase</fullName>
        <ecNumber evidence="4 9">2.5.1.9</ecNumber>
    </recommendedName>
</protein>
<evidence type="ECO:0000256" key="3">
    <source>
        <dbReference type="ARBA" id="ARBA00004887"/>
    </source>
</evidence>
<evidence type="ECO:0000313" key="12">
    <source>
        <dbReference type="EMBL" id="BBO23720.1"/>
    </source>
</evidence>
<evidence type="ECO:0000256" key="6">
    <source>
        <dbReference type="ARBA" id="ARBA00022619"/>
    </source>
</evidence>
<dbReference type="PIRSF" id="PIRSF000498">
    <property type="entry name" value="Riboflavin_syn_A"/>
    <property type="match status" value="1"/>
</dbReference>
<dbReference type="NCBIfam" id="TIGR00187">
    <property type="entry name" value="ribE"/>
    <property type="match status" value="1"/>
</dbReference>
<dbReference type="InterPro" id="IPR023366">
    <property type="entry name" value="ATP_synth_asu-like_sf"/>
</dbReference>
<evidence type="ECO:0000256" key="5">
    <source>
        <dbReference type="ARBA" id="ARBA00013950"/>
    </source>
</evidence>
<dbReference type="NCBIfam" id="NF006767">
    <property type="entry name" value="PRK09289.1"/>
    <property type="match status" value="1"/>
</dbReference>
<dbReference type="EMBL" id="AP021858">
    <property type="protein sequence ID" value="BBO23720.1"/>
    <property type="molecule type" value="Genomic_DNA"/>
</dbReference>
<evidence type="ECO:0000256" key="2">
    <source>
        <dbReference type="ARBA" id="ARBA00002803"/>
    </source>
</evidence>
<comment type="function">
    <text evidence="2">Catalyzes the dismutation of two molecules of 6,7-dimethyl-8-ribityllumazine, resulting in the formation of riboflavin and 5-amino-6-(D-ribitylamino)uracil.</text>
</comment>
<feature type="domain" description="Lumazine-binding" evidence="11">
    <location>
        <begin position="94"/>
        <end position="190"/>
    </location>
</feature>
<dbReference type="PANTHER" id="PTHR21098">
    <property type="entry name" value="RIBOFLAVIN SYNTHASE ALPHA CHAIN"/>
    <property type="match status" value="1"/>
</dbReference>
<gene>
    <name evidence="12" type="ORF">NPRO_13150</name>
</gene>
<accession>A0A809R870</accession>
<dbReference type="FunFam" id="2.40.30.20:FF:000004">
    <property type="entry name" value="Riboflavin synthase, alpha subunit"/>
    <property type="match status" value="1"/>
</dbReference>
<reference evidence="12" key="1">
    <citation type="journal article" name="DNA Res.">
        <title>The physiological potential of anammox bacteria as revealed by their core genome structure.</title>
        <authorList>
            <person name="Okubo T."/>
            <person name="Toyoda A."/>
            <person name="Fukuhara K."/>
            <person name="Uchiyama I."/>
            <person name="Harigaya Y."/>
            <person name="Kuroiwa M."/>
            <person name="Suzuki T."/>
            <person name="Murakami Y."/>
            <person name="Suwa Y."/>
            <person name="Takami H."/>
        </authorList>
    </citation>
    <scope>NUCLEOTIDE SEQUENCE</scope>
    <source>
        <strain evidence="12">317325-2</strain>
    </source>
</reference>
<feature type="repeat" description="Lumazine-binding" evidence="10">
    <location>
        <begin position="94"/>
        <end position="190"/>
    </location>
</feature>
<dbReference type="KEGG" id="npy:NPRO_13150"/>
<dbReference type="Pfam" id="PF00677">
    <property type="entry name" value="Lum_binding"/>
    <property type="match status" value="2"/>
</dbReference>
<evidence type="ECO:0000256" key="8">
    <source>
        <dbReference type="ARBA" id="ARBA00022737"/>
    </source>
</evidence>
<feature type="repeat" description="Lumazine-binding" evidence="10">
    <location>
        <begin position="1"/>
        <end position="93"/>
    </location>
</feature>
<evidence type="ECO:0000256" key="1">
    <source>
        <dbReference type="ARBA" id="ARBA00000968"/>
    </source>
</evidence>
<keyword evidence="6" id="KW-0686">Riboflavin biosynthesis</keyword>
<evidence type="ECO:0000256" key="7">
    <source>
        <dbReference type="ARBA" id="ARBA00022679"/>
    </source>
</evidence>
<comment type="pathway">
    <text evidence="3">Cofactor biosynthesis; riboflavin biosynthesis; riboflavin from 2-hydroxy-3-oxobutyl phosphate and 5-amino-6-(D-ribitylamino)uracil: step 2/2.</text>
</comment>
<organism evidence="12 13">
    <name type="scientific">Candidatus Nitrosymbiomonas proteolyticus</name>
    <dbReference type="NCBI Taxonomy" id="2608984"/>
    <lineage>
        <taxon>Bacteria</taxon>
        <taxon>Bacillati</taxon>
        <taxon>Armatimonadota</taxon>
        <taxon>Armatimonadota incertae sedis</taxon>
        <taxon>Candidatus Nitrosymbiomonas</taxon>
    </lineage>
</organism>
<dbReference type="GO" id="GO:0009231">
    <property type="term" value="P:riboflavin biosynthetic process"/>
    <property type="evidence" value="ECO:0007669"/>
    <property type="project" value="UniProtKB-KW"/>
</dbReference>
<dbReference type="SUPFAM" id="SSF63380">
    <property type="entry name" value="Riboflavin synthase domain-like"/>
    <property type="match status" value="2"/>
</dbReference>
<dbReference type="PANTHER" id="PTHR21098:SF12">
    <property type="entry name" value="RIBOFLAVIN SYNTHASE"/>
    <property type="match status" value="1"/>
</dbReference>
<comment type="catalytic activity">
    <reaction evidence="1">
        <text>2 6,7-dimethyl-8-(1-D-ribityl)lumazine + H(+) = 5-amino-6-(D-ribitylamino)uracil + riboflavin</text>
        <dbReference type="Rhea" id="RHEA:20772"/>
        <dbReference type="ChEBI" id="CHEBI:15378"/>
        <dbReference type="ChEBI" id="CHEBI:15934"/>
        <dbReference type="ChEBI" id="CHEBI:57986"/>
        <dbReference type="ChEBI" id="CHEBI:58201"/>
        <dbReference type="EC" id="2.5.1.9"/>
    </reaction>
</comment>
<sequence>MFTGIVQAIGAVERAEVQKLWLRVDPRSWPDPIQLGESIAVQGCCLTVTGLDEALSFDLSEETLHRSTLGALSKDMTVNLERSVRAQDRLGGHFVLGHVDGVGRLLARQSRNEGEVFRFRGPIEGAKYLVSKGCVAIDGVSLTVVEPDGPDFDVWLVPHTLAHTTLGGLRVGDRVNVEFDVLAKYVENLGKGRF</sequence>
<dbReference type="InterPro" id="IPR001783">
    <property type="entry name" value="Lumazine-bd"/>
</dbReference>
<evidence type="ECO:0000256" key="4">
    <source>
        <dbReference type="ARBA" id="ARBA00012827"/>
    </source>
</evidence>
<dbReference type="AlphaFoldDB" id="A0A809R870"/>
<dbReference type="PROSITE" id="PS51177">
    <property type="entry name" value="LUMAZINE_BIND"/>
    <property type="match status" value="2"/>
</dbReference>
<evidence type="ECO:0000313" key="13">
    <source>
        <dbReference type="Proteomes" id="UP000662873"/>
    </source>
</evidence>
<dbReference type="GO" id="GO:0004746">
    <property type="term" value="F:riboflavin synthase activity"/>
    <property type="evidence" value="ECO:0007669"/>
    <property type="project" value="UniProtKB-UniRule"/>
</dbReference>
<evidence type="ECO:0000256" key="9">
    <source>
        <dbReference type="NCBIfam" id="TIGR00187"/>
    </source>
</evidence>
<dbReference type="CDD" id="cd00402">
    <property type="entry name" value="Riboflavin_synthase_like"/>
    <property type="match status" value="1"/>
</dbReference>
<feature type="domain" description="Lumazine-binding" evidence="11">
    <location>
        <begin position="1"/>
        <end position="93"/>
    </location>
</feature>
<evidence type="ECO:0000256" key="10">
    <source>
        <dbReference type="PROSITE-ProRule" id="PRU00524"/>
    </source>
</evidence>
<dbReference type="Gene3D" id="2.40.30.20">
    <property type="match status" value="2"/>
</dbReference>
<keyword evidence="7" id="KW-0808">Transferase</keyword>
<keyword evidence="8" id="KW-0677">Repeat</keyword>
<dbReference type="InterPro" id="IPR017938">
    <property type="entry name" value="Riboflavin_synthase-like_b-brl"/>
</dbReference>
<name>A0A809R870_9BACT</name>
<dbReference type="InterPro" id="IPR026017">
    <property type="entry name" value="Lumazine-bd_dom"/>
</dbReference>